<dbReference type="SUPFAM" id="SSF55298">
    <property type="entry name" value="YjgF-like"/>
    <property type="match status" value="1"/>
</dbReference>
<proteinExistence type="predicted"/>
<keyword evidence="2 3" id="KW-0028">Amino-acid biosynthesis</keyword>
<gene>
    <name evidence="4" type="ORF">DFR59_10445</name>
</gene>
<keyword evidence="5" id="KW-1185">Reference proteome</keyword>
<dbReference type="PIRSF" id="PIRSF005965">
    <property type="entry name" value="Chor_mut_AroH"/>
    <property type="match status" value="1"/>
</dbReference>
<sequence length="123" mass="13945">MIRGVRGATTVEKNEEEHILECTRHLLLKMIEANDIKAEMVASAFISSTRDLTAAFPAKAIRESEDWRYVPVMCVQELEVEGSLKKCIRIMLHLNTAKKQSDIIHVYLNGAQILRPDLPKAEN</sequence>
<dbReference type="EC" id="5.4.99.5" evidence="1 3"/>
<feature type="binding site" evidence="2">
    <location>
        <position position="6"/>
    </location>
    <ligand>
        <name>prephenate</name>
        <dbReference type="ChEBI" id="CHEBI:29934"/>
    </ligand>
</feature>
<organism evidence="4 5">
    <name type="scientific">Falsibacillus pallidus</name>
    <dbReference type="NCBI Taxonomy" id="493781"/>
    <lineage>
        <taxon>Bacteria</taxon>
        <taxon>Bacillati</taxon>
        <taxon>Bacillota</taxon>
        <taxon>Bacilli</taxon>
        <taxon>Bacillales</taxon>
        <taxon>Bacillaceae</taxon>
        <taxon>Falsibacillus</taxon>
    </lineage>
</organism>
<dbReference type="PROSITE" id="PS51167">
    <property type="entry name" value="CHORISMATE_MUT_1"/>
    <property type="match status" value="1"/>
</dbReference>
<dbReference type="GO" id="GO:0009073">
    <property type="term" value="P:aromatic amino acid family biosynthetic process"/>
    <property type="evidence" value="ECO:0007669"/>
    <property type="project" value="UniProtKB-UniRule"/>
</dbReference>
<dbReference type="Pfam" id="PF07736">
    <property type="entry name" value="CM_1"/>
    <property type="match status" value="1"/>
</dbReference>
<comment type="caution">
    <text evidence="4">The sequence shown here is derived from an EMBL/GenBank/DDBJ whole genome shotgun (WGS) entry which is preliminary data.</text>
</comment>
<accession>A0A370GGT0</accession>
<name>A0A370GGT0_9BACI</name>
<keyword evidence="2 3" id="KW-0057">Aromatic amino acid biosynthesis</keyword>
<dbReference type="NCBIfam" id="TIGR01796">
    <property type="entry name" value="CM_mono_aroH"/>
    <property type="match status" value="1"/>
</dbReference>
<feature type="binding site" evidence="2">
    <location>
        <position position="89"/>
    </location>
    <ligand>
        <name>prephenate</name>
        <dbReference type="ChEBI" id="CHEBI:29934"/>
    </ligand>
</feature>
<protein>
    <recommendedName>
        <fullName evidence="1 3">chorismate mutase</fullName>
        <ecNumber evidence="1 3">5.4.99.5</ecNumber>
    </recommendedName>
</protein>
<dbReference type="InterPro" id="IPR035959">
    <property type="entry name" value="RutC-like_sf"/>
</dbReference>
<dbReference type="PANTHER" id="PTHR21164:SF0">
    <property type="entry name" value="CHORISMATE MUTASE AROH"/>
    <property type="match status" value="1"/>
</dbReference>
<reference evidence="4 5" key="1">
    <citation type="submission" date="2018-07" db="EMBL/GenBank/DDBJ databases">
        <title>Genomic Encyclopedia of Type Strains, Phase IV (KMG-IV): sequencing the most valuable type-strain genomes for metagenomic binning, comparative biology and taxonomic classification.</title>
        <authorList>
            <person name="Goeker M."/>
        </authorList>
    </citation>
    <scope>NUCLEOTIDE SEQUENCE [LARGE SCALE GENOMIC DNA]</scope>
    <source>
        <strain evidence="4 5">DSM 25281</strain>
    </source>
</reference>
<dbReference type="PANTHER" id="PTHR21164">
    <property type="entry name" value="CHORISMATE MUTASE"/>
    <property type="match status" value="1"/>
</dbReference>
<dbReference type="UniPathway" id="UPA00120">
    <property type="reaction ID" value="UER00203"/>
</dbReference>
<evidence type="ECO:0000256" key="2">
    <source>
        <dbReference type="PIRSR" id="PIRSR005965-1"/>
    </source>
</evidence>
<comment type="catalytic activity">
    <reaction evidence="3">
        <text>chorismate = prephenate</text>
        <dbReference type="Rhea" id="RHEA:13897"/>
        <dbReference type="ChEBI" id="CHEBI:29748"/>
        <dbReference type="ChEBI" id="CHEBI:29934"/>
        <dbReference type="EC" id="5.4.99.5"/>
    </reaction>
</comment>
<feature type="binding site" evidence="2">
    <location>
        <position position="107"/>
    </location>
    <ligand>
        <name>prephenate</name>
        <dbReference type="ChEBI" id="CHEBI:29934"/>
    </ligand>
</feature>
<dbReference type="OrthoDB" id="9802232at2"/>
<evidence type="ECO:0000256" key="3">
    <source>
        <dbReference type="PROSITE-ProRule" id="PRU00514"/>
    </source>
</evidence>
<dbReference type="EMBL" id="QQAY01000004">
    <property type="protein sequence ID" value="RDI42995.1"/>
    <property type="molecule type" value="Genomic_DNA"/>
</dbReference>
<keyword evidence="3" id="KW-0413">Isomerase</keyword>
<dbReference type="InterPro" id="IPR008243">
    <property type="entry name" value="Chorismate_mutase_AroH"/>
</dbReference>
<dbReference type="GO" id="GO:0008652">
    <property type="term" value="P:amino acid biosynthetic process"/>
    <property type="evidence" value="ECO:0007669"/>
    <property type="project" value="UniProtKB-UniRule"/>
</dbReference>
<dbReference type="Proteomes" id="UP000255326">
    <property type="component" value="Unassembled WGS sequence"/>
</dbReference>
<evidence type="ECO:0000256" key="1">
    <source>
        <dbReference type="NCBIfam" id="TIGR01796"/>
    </source>
</evidence>
<dbReference type="CDD" id="cd02185">
    <property type="entry name" value="AroH"/>
    <property type="match status" value="1"/>
</dbReference>
<dbReference type="AlphaFoldDB" id="A0A370GGT0"/>
<dbReference type="GO" id="GO:0004106">
    <property type="term" value="F:chorismate mutase activity"/>
    <property type="evidence" value="ECO:0007669"/>
    <property type="project" value="UniProtKB-UniRule"/>
</dbReference>
<evidence type="ECO:0000313" key="4">
    <source>
        <dbReference type="EMBL" id="RDI42995.1"/>
    </source>
</evidence>
<dbReference type="RefSeq" id="WP_114745319.1">
    <property type="nucleotide sequence ID" value="NZ_QQAY01000004.1"/>
</dbReference>
<dbReference type="Gene3D" id="3.30.1330.40">
    <property type="entry name" value="RutC-like"/>
    <property type="match status" value="1"/>
</dbReference>
<evidence type="ECO:0000313" key="5">
    <source>
        <dbReference type="Proteomes" id="UP000255326"/>
    </source>
</evidence>
<dbReference type="GO" id="GO:0046417">
    <property type="term" value="P:chorismate metabolic process"/>
    <property type="evidence" value="ECO:0007669"/>
    <property type="project" value="TreeGrafter"/>
</dbReference>